<dbReference type="AlphaFoldDB" id="A0A2T0S0W5"/>
<keyword evidence="4" id="KW-1185">Reference proteome</keyword>
<sequence>MIHGAGGHNRGMAFISAQSPPSMIELQQWVLDSPGQLRILRASLHKAITGEVLAENAPLDEVPEKMVLVATELATNALRHGLPPTIVRLGRAGDRFVLDVLDHSPEAAPQFSEGRPLGQGGLGLQLAKKFALEIGWYVEAEVKHVWAEFPISG</sequence>
<dbReference type="EMBL" id="PVZG01000011">
    <property type="protein sequence ID" value="PRY27040.1"/>
    <property type="molecule type" value="Genomic_DNA"/>
</dbReference>
<name>A0A2T0S0W5_9ACTN</name>
<dbReference type="Proteomes" id="UP000239209">
    <property type="component" value="Unassembled WGS sequence"/>
</dbReference>
<organism evidence="3 4">
    <name type="scientific">Pseudosporangium ferrugineum</name>
    <dbReference type="NCBI Taxonomy" id="439699"/>
    <lineage>
        <taxon>Bacteria</taxon>
        <taxon>Bacillati</taxon>
        <taxon>Actinomycetota</taxon>
        <taxon>Actinomycetes</taxon>
        <taxon>Micromonosporales</taxon>
        <taxon>Micromonosporaceae</taxon>
        <taxon>Pseudosporangium</taxon>
    </lineage>
</organism>
<dbReference type="InterPro" id="IPR003594">
    <property type="entry name" value="HATPase_dom"/>
</dbReference>
<accession>A0A2T0S0W5</accession>
<keyword evidence="1" id="KW-0723">Serine/threonine-protein kinase</keyword>
<evidence type="ECO:0000313" key="3">
    <source>
        <dbReference type="EMBL" id="PRY27040.1"/>
    </source>
</evidence>
<dbReference type="PANTHER" id="PTHR35526:SF3">
    <property type="entry name" value="ANTI-SIGMA-F FACTOR RSBW"/>
    <property type="match status" value="1"/>
</dbReference>
<dbReference type="Gene3D" id="3.30.565.10">
    <property type="entry name" value="Histidine kinase-like ATPase, C-terminal domain"/>
    <property type="match status" value="1"/>
</dbReference>
<dbReference type="InterPro" id="IPR036890">
    <property type="entry name" value="HATPase_C_sf"/>
</dbReference>
<protein>
    <recommendedName>
        <fullName evidence="2">Histidine kinase/HSP90-like ATPase domain-containing protein</fullName>
    </recommendedName>
</protein>
<evidence type="ECO:0000259" key="2">
    <source>
        <dbReference type="Pfam" id="PF13581"/>
    </source>
</evidence>
<dbReference type="InterPro" id="IPR050267">
    <property type="entry name" value="Anti-sigma-factor_SerPK"/>
</dbReference>
<gene>
    <name evidence="3" type="ORF">CLV70_1113</name>
</gene>
<dbReference type="SUPFAM" id="SSF55874">
    <property type="entry name" value="ATPase domain of HSP90 chaperone/DNA topoisomerase II/histidine kinase"/>
    <property type="match status" value="1"/>
</dbReference>
<keyword evidence="1" id="KW-0808">Transferase</keyword>
<proteinExistence type="predicted"/>
<reference evidence="3 4" key="1">
    <citation type="submission" date="2018-03" db="EMBL/GenBank/DDBJ databases">
        <title>Genomic Encyclopedia of Archaeal and Bacterial Type Strains, Phase II (KMG-II): from individual species to whole genera.</title>
        <authorList>
            <person name="Goeker M."/>
        </authorList>
    </citation>
    <scope>NUCLEOTIDE SEQUENCE [LARGE SCALE GENOMIC DNA]</scope>
    <source>
        <strain evidence="3 4">DSM 45348</strain>
    </source>
</reference>
<dbReference type="PANTHER" id="PTHR35526">
    <property type="entry name" value="ANTI-SIGMA-F FACTOR RSBW-RELATED"/>
    <property type="match status" value="1"/>
</dbReference>
<evidence type="ECO:0000313" key="4">
    <source>
        <dbReference type="Proteomes" id="UP000239209"/>
    </source>
</evidence>
<dbReference type="Pfam" id="PF13581">
    <property type="entry name" value="HATPase_c_2"/>
    <property type="match status" value="1"/>
</dbReference>
<evidence type="ECO:0000256" key="1">
    <source>
        <dbReference type="ARBA" id="ARBA00022527"/>
    </source>
</evidence>
<comment type="caution">
    <text evidence="3">The sequence shown here is derived from an EMBL/GenBank/DDBJ whole genome shotgun (WGS) entry which is preliminary data.</text>
</comment>
<keyword evidence="1" id="KW-0418">Kinase</keyword>
<dbReference type="GO" id="GO:0004674">
    <property type="term" value="F:protein serine/threonine kinase activity"/>
    <property type="evidence" value="ECO:0007669"/>
    <property type="project" value="UniProtKB-KW"/>
</dbReference>
<feature type="domain" description="Histidine kinase/HSP90-like ATPase" evidence="2">
    <location>
        <begin position="51"/>
        <end position="136"/>
    </location>
</feature>